<evidence type="ECO:0000256" key="2">
    <source>
        <dbReference type="PROSITE-ProRule" id="PRU00169"/>
    </source>
</evidence>
<dbReference type="Gene3D" id="3.40.50.2300">
    <property type="match status" value="1"/>
</dbReference>
<dbReference type="GO" id="GO:0000160">
    <property type="term" value="P:phosphorelay signal transduction system"/>
    <property type="evidence" value="ECO:0007669"/>
    <property type="project" value="InterPro"/>
</dbReference>
<dbReference type="PANTHER" id="PTHR45339:SF6">
    <property type="entry name" value="SENSORY HISTIDINE PROTEIN KINASE"/>
    <property type="match status" value="1"/>
</dbReference>
<evidence type="ECO:0000313" key="5">
    <source>
        <dbReference type="Proteomes" id="UP000320231"/>
    </source>
</evidence>
<gene>
    <name evidence="4" type="ORF">HSBAA_51240</name>
</gene>
<dbReference type="EMBL" id="AP019514">
    <property type="protein sequence ID" value="BBI63818.1"/>
    <property type="molecule type" value="Genomic_DNA"/>
</dbReference>
<protein>
    <recommendedName>
        <fullName evidence="3">Response regulatory domain-containing protein</fullName>
    </recommendedName>
</protein>
<dbReference type="InterPro" id="IPR011006">
    <property type="entry name" value="CheY-like_superfamily"/>
</dbReference>
<name>A0A455UHL5_9GAMM</name>
<evidence type="ECO:0000259" key="3">
    <source>
        <dbReference type="PROSITE" id="PS50110"/>
    </source>
</evidence>
<dbReference type="SMART" id="SM00448">
    <property type="entry name" value="REC"/>
    <property type="match status" value="1"/>
</dbReference>
<dbReference type="Proteomes" id="UP000320231">
    <property type="component" value="Chromosome"/>
</dbReference>
<feature type="modified residue" description="4-aspartylphosphate" evidence="2">
    <location>
        <position position="64"/>
    </location>
</feature>
<dbReference type="PANTHER" id="PTHR45339">
    <property type="entry name" value="HYBRID SIGNAL TRANSDUCTION HISTIDINE KINASE J"/>
    <property type="match status" value="1"/>
</dbReference>
<keyword evidence="1 2" id="KW-0597">Phosphoprotein</keyword>
<dbReference type="InterPro" id="IPR001789">
    <property type="entry name" value="Sig_transdc_resp-reg_receiver"/>
</dbReference>
<proteinExistence type="predicted"/>
<accession>A0A455UHL5</accession>
<evidence type="ECO:0000256" key="1">
    <source>
        <dbReference type="ARBA" id="ARBA00022553"/>
    </source>
</evidence>
<feature type="domain" description="Response regulatory" evidence="3">
    <location>
        <begin position="15"/>
        <end position="132"/>
    </location>
</feature>
<dbReference type="Pfam" id="PF00072">
    <property type="entry name" value="Response_reg"/>
    <property type="match status" value="1"/>
</dbReference>
<dbReference type="AlphaFoldDB" id="A0A455UHL5"/>
<organism evidence="4 5">
    <name type="scientific">Vreelandella sulfidaeris</name>
    <dbReference type="NCBI Taxonomy" id="115553"/>
    <lineage>
        <taxon>Bacteria</taxon>
        <taxon>Pseudomonadati</taxon>
        <taxon>Pseudomonadota</taxon>
        <taxon>Gammaproteobacteria</taxon>
        <taxon>Oceanospirillales</taxon>
        <taxon>Halomonadaceae</taxon>
        <taxon>Vreelandella</taxon>
    </lineage>
</organism>
<reference evidence="4 5" key="1">
    <citation type="journal article" date="2019" name="Microbiol. Resour. Announc.">
        <title>Complete Genome Sequence of Halomonas sulfidaeris Strain Esulfide1 Isolated from a Metal Sulfide Rock at a Depth of 2,200 Meters, Obtained Using Nanopore Sequencing.</title>
        <authorList>
            <person name="Saito M."/>
            <person name="Nishigata A."/>
            <person name="Galipon J."/>
            <person name="Arakawa K."/>
        </authorList>
    </citation>
    <scope>NUCLEOTIDE SEQUENCE [LARGE SCALE GENOMIC DNA]</scope>
    <source>
        <strain evidence="4 5">ATCC BAA-803</strain>
    </source>
</reference>
<sequence>MSLPSAPKRDFSGTTLLLVEDNAVNRKVAVGLLSRLGCEVVWAENGHDALAMVQSQQVQLIFMDIQLPDMSGLIVTQRLREQGGWLANVPIVAMTAGGAEDDRQRCLAAGMDDYITKPLSLSALSNVLAVQLLHPQTKALHRH</sequence>
<evidence type="ECO:0000313" key="4">
    <source>
        <dbReference type="EMBL" id="BBI63818.1"/>
    </source>
</evidence>
<dbReference type="KEGG" id="hsr:HSBAA_51240"/>
<dbReference type="SUPFAM" id="SSF52172">
    <property type="entry name" value="CheY-like"/>
    <property type="match status" value="1"/>
</dbReference>
<dbReference type="PROSITE" id="PS50110">
    <property type="entry name" value="RESPONSE_REGULATORY"/>
    <property type="match status" value="1"/>
</dbReference>
<dbReference type="CDD" id="cd17546">
    <property type="entry name" value="REC_hyHK_CKI1_RcsC-like"/>
    <property type="match status" value="1"/>
</dbReference>